<dbReference type="InterPro" id="IPR019004">
    <property type="entry name" value="YqeY/Aim41"/>
</dbReference>
<dbReference type="Gene3D" id="1.10.10.410">
    <property type="match status" value="1"/>
</dbReference>
<dbReference type="EMBL" id="VDUY01000001">
    <property type="protein sequence ID" value="TXL68632.1"/>
    <property type="molecule type" value="Genomic_DNA"/>
</dbReference>
<sequence length="149" mass="16348">MSLKNRIGEDMKAAMRAREADRLSAIRMLLAAIKQKEVDERIELDDAQVTAVVDKLCKQRRDSIEQYERAGRQDLADRERAEIEVLSAYLPKQASEAEVAAEIDAAIAAVGAAGPQDMGKVMGVLKQKLAGRTDLSAVSGRVRERLAAR</sequence>
<dbReference type="SUPFAM" id="SSF89095">
    <property type="entry name" value="GatB/YqeY motif"/>
    <property type="match status" value="1"/>
</dbReference>
<evidence type="ECO:0000313" key="2">
    <source>
        <dbReference type="Proteomes" id="UP000321548"/>
    </source>
</evidence>
<dbReference type="RefSeq" id="WP_147702772.1">
    <property type="nucleotide sequence ID" value="NZ_VDUY01000001.1"/>
</dbReference>
<dbReference type="Gene3D" id="1.10.1510.10">
    <property type="entry name" value="Uncharacterised protein YqeY/AIM41 PF09424, N-terminal domain"/>
    <property type="match status" value="1"/>
</dbReference>
<organism evidence="1 2">
    <name type="scientific">Zeimonas arvi</name>
    <dbReference type="NCBI Taxonomy" id="2498847"/>
    <lineage>
        <taxon>Bacteria</taxon>
        <taxon>Pseudomonadati</taxon>
        <taxon>Pseudomonadota</taxon>
        <taxon>Betaproteobacteria</taxon>
        <taxon>Burkholderiales</taxon>
        <taxon>Burkholderiaceae</taxon>
        <taxon>Zeimonas</taxon>
    </lineage>
</organism>
<proteinExistence type="predicted"/>
<dbReference type="OrthoDB" id="9788127at2"/>
<protein>
    <submittedName>
        <fullName evidence="1">GatB/YqeY domain-containing protein</fullName>
    </submittedName>
</protein>
<dbReference type="Pfam" id="PF09424">
    <property type="entry name" value="YqeY"/>
    <property type="match status" value="1"/>
</dbReference>
<name>A0A5C8P4S2_9BURK</name>
<accession>A0A5C8P4S2</accession>
<dbReference type="InterPro" id="IPR023168">
    <property type="entry name" value="GatB_Yqey_C_2"/>
</dbReference>
<dbReference type="AlphaFoldDB" id="A0A5C8P4S2"/>
<dbReference type="PANTHER" id="PTHR28055">
    <property type="entry name" value="ALTERED INHERITANCE OF MITOCHONDRIA PROTEIN 41, MITOCHONDRIAL"/>
    <property type="match status" value="1"/>
</dbReference>
<evidence type="ECO:0000313" key="1">
    <source>
        <dbReference type="EMBL" id="TXL68632.1"/>
    </source>
</evidence>
<dbReference type="InterPro" id="IPR042184">
    <property type="entry name" value="YqeY/Aim41_N"/>
</dbReference>
<keyword evidence="2" id="KW-1185">Reference proteome</keyword>
<dbReference type="InterPro" id="IPR003789">
    <property type="entry name" value="Asn/Gln_tRNA_amidoTrase-B-like"/>
</dbReference>
<dbReference type="Proteomes" id="UP000321548">
    <property type="component" value="Unassembled WGS sequence"/>
</dbReference>
<dbReference type="GO" id="GO:0016884">
    <property type="term" value="F:carbon-nitrogen ligase activity, with glutamine as amido-N-donor"/>
    <property type="evidence" value="ECO:0007669"/>
    <property type="project" value="InterPro"/>
</dbReference>
<dbReference type="PANTHER" id="PTHR28055:SF1">
    <property type="entry name" value="ALTERED INHERITANCE OF MITOCHONDRIA PROTEIN 41, MITOCHONDRIAL"/>
    <property type="match status" value="1"/>
</dbReference>
<comment type="caution">
    <text evidence="1">The sequence shown here is derived from an EMBL/GenBank/DDBJ whole genome shotgun (WGS) entry which is preliminary data.</text>
</comment>
<reference evidence="1 2" key="1">
    <citation type="submission" date="2019-06" db="EMBL/GenBank/DDBJ databases">
        <title>Quisquiliibacterium sp. nov., isolated from a maize field.</title>
        <authorList>
            <person name="Lin S.-Y."/>
            <person name="Tsai C.-F."/>
            <person name="Young C.-C."/>
        </authorList>
    </citation>
    <scope>NUCLEOTIDE SEQUENCE [LARGE SCALE GENOMIC DNA]</scope>
    <source>
        <strain evidence="1 2">CC-CFT501</strain>
    </source>
</reference>
<gene>
    <name evidence="1" type="ORF">FHP08_02830</name>
</gene>